<keyword evidence="4" id="KW-1053">Target membrane</keyword>
<evidence type="ECO:0000256" key="5">
    <source>
        <dbReference type="ARBA" id="ARBA00023331"/>
    </source>
</evidence>
<organism evidence="7">
    <name type="scientific">Colubraria reticulata</name>
    <dbReference type="NCBI Taxonomy" id="604273"/>
    <lineage>
        <taxon>Eukaryota</taxon>
        <taxon>Metazoa</taxon>
        <taxon>Spiralia</taxon>
        <taxon>Lophotrochozoa</taxon>
        <taxon>Mollusca</taxon>
        <taxon>Gastropoda</taxon>
        <taxon>Caenogastropoda</taxon>
        <taxon>Neogastropoda</taxon>
        <taxon>Buccinoidea</taxon>
        <taxon>Buccinidae</taxon>
        <taxon>Colubraria</taxon>
    </lineage>
</organism>
<dbReference type="AlphaFoldDB" id="A0A499RKE0"/>
<dbReference type="InterPro" id="IPR050677">
    <property type="entry name" value="Actinoporin_PFT"/>
</dbReference>
<dbReference type="EMBL" id="MH194216">
    <property type="protein sequence ID" value="AXS67885.1"/>
    <property type="molecule type" value="mRNA"/>
</dbReference>
<keyword evidence="4" id="KW-0472">Membrane</keyword>
<dbReference type="PANTHER" id="PTHR40388">
    <property type="entry name" value="BRYOPORIN"/>
    <property type="match status" value="1"/>
</dbReference>
<dbReference type="PANTHER" id="PTHR40388:SF1">
    <property type="entry name" value="BRYOPORIN"/>
    <property type="match status" value="1"/>
</dbReference>
<dbReference type="GO" id="GO:0044218">
    <property type="term" value="C:other organism cell membrane"/>
    <property type="evidence" value="ECO:0007669"/>
    <property type="project" value="UniProtKB-KW"/>
</dbReference>
<evidence type="ECO:0000256" key="3">
    <source>
        <dbReference type="ARBA" id="ARBA00022537"/>
    </source>
</evidence>
<name>A0A499RKE0_9CAEN</name>
<evidence type="ECO:0000256" key="6">
    <source>
        <dbReference type="SAM" id="SignalP"/>
    </source>
</evidence>
<dbReference type="InterPro" id="IPR015926">
    <property type="entry name" value="Cytolysin/lectin"/>
</dbReference>
<feature type="signal peptide" evidence="6">
    <location>
        <begin position="1"/>
        <end position="28"/>
    </location>
</feature>
<evidence type="ECO:0000256" key="1">
    <source>
        <dbReference type="ARBA" id="ARBA00004175"/>
    </source>
</evidence>
<keyword evidence="6" id="KW-0732">Signal</keyword>
<proteinExistence type="evidence at transcript level"/>
<comment type="subcellular location">
    <subcellularLocation>
        <location evidence="2">Nematocyst</location>
    </subcellularLocation>
    <subcellularLocation>
        <location evidence="1">Target cell membrane</location>
    </subcellularLocation>
</comment>
<sequence length="246" mass="28544">MVLQFPSLKTAVLIFYFVIGHGPPPVVTDNNKTDETNVYIAADQAVKNKWSAVTIPRLEKWNRDWWVYVAIQVENWTRHPLTYPRMTFQYGWPVWDADTIQPGERATFLARKAKNAGTGTSGTLSWMVGSTNRLFELMWSNPFSSTLSSNWLGLGMTKTGTVDRVDRFTQMYSGDSDDKLAFVRNEFYTNIVPIHYRDDQFQILGWMTKSTWAYVEVYFYPAEGNYDDLAESIVKNLKDNWYYKTT</sequence>
<evidence type="ECO:0000313" key="7">
    <source>
        <dbReference type="EMBL" id="AXS67885.1"/>
    </source>
</evidence>
<dbReference type="Gene3D" id="2.60.270.20">
    <property type="entry name" value="Cytolysin/lectin"/>
    <property type="match status" value="1"/>
</dbReference>
<feature type="chain" id="PRO_5020027963" evidence="6">
    <location>
        <begin position="29"/>
        <end position="246"/>
    </location>
</feature>
<evidence type="ECO:0000256" key="4">
    <source>
        <dbReference type="ARBA" id="ARBA00023298"/>
    </source>
</evidence>
<keyword evidence="5" id="KW-0166">Nematocyst</keyword>
<dbReference type="GO" id="GO:0042151">
    <property type="term" value="C:nematocyst"/>
    <property type="evidence" value="ECO:0007669"/>
    <property type="project" value="UniProtKB-SubCell"/>
</dbReference>
<accession>A0A499RKE0</accession>
<dbReference type="SUPFAM" id="SSF63724">
    <property type="entry name" value="Cytolysin/lectin"/>
    <property type="match status" value="1"/>
</dbReference>
<reference evidence="7" key="1">
    <citation type="journal article" date="2018" name="Mol. Biol. Evol.">
        <title>Piercing Fishes: Porin Expansion and Adaptation to Hematophagy in the Vampire Snail Cumia reticulata.</title>
        <authorList>
            <person name="Gerdol M."/>
            <person name="Cervelli M."/>
            <person name="Oliverio M."/>
            <person name="Modica M.V."/>
        </authorList>
    </citation>
    <scope>NUCLEOTIDE SEQUENCE</scope>
</reference>
<evidence type="ECO:0000256" key="2">
    <source>
        <dbReference type="ARBA" id="ARBA00004532"/>
    </source>
</evidence>
<keyword evidence="3" id="KW-1052">Target cell membrane</keyword>
<protein>
    <submittedName>
        <fullName evidence="7">Coluporin-13</fullName>
    </submittedName>
</protein>